<proteinExistence type="predicted"/>
<evidence type="ECO:0000313" key="1">
    <source>
        <dbReference type="EMBL" id="GAA2124233.1"/>
    </source>
</evidence>
<comment type="caution">
    <text evidence="1">The sequence shown here is derived from an EMBL/GenBank/DDBJ whole genome shotgun (WGS) entry which is preliminary data.</text>
</comment>
<evidence type="ECO:0000313" key="2">
    <source>
        <dbReference type="Proteomes" id="UP001500897"/>
    </source>
</evidence>
<reference evidence="1 2" key="1">
    <citation type="journal article" date="2019" name="Int. J. Syst. Evol. Microbiol.">
        <title>The Global Catalogue of Microorganisms (GCM) 10K type strain sequencing project: providing services to taxonomists for standard genome sequencing and annotation.</title>
        <authorList>
            <consortium name="The Broad Institute Genomics Platform"/>
            <consortium name="The Broad Institute Genome Sequencing Center for Infectious Disease"/>
            <person name="Wu L."/>
            <person name="Ma J."/>
        </authorList>
    </citation>
    <scope>NUCLEOTIDE SEQUENCE [LARGE SCALE GENOMIC DNA]</scope>
    <source>
        <strain evidence="1 2">JCM 14559</strain>
    </source>
</reference>
<protein>
    <submittedName>
        <fullName evidence="1">Uncharacterized protein</fullName>
    </submittedName>
</protein>
<dbReference type="Proteomes" id="UP001500897">
    <property type="component" value="Unassembled WGS sequence"/>
</dbReference>
<keyword evidence="2" id="KW-1185">Reference proteome</keyword>
<dbReference type="EMBL" id="BAAANS010000099">
    <property type="protein sequence ID" value="GAA2124233.1"/>
    <property type="molecule type" value="Genomic_DNA"/>
</dbReference>
<organism evidence="1 2">
    <name type="scientific">Kitasatospora saccharophila</name>
    <dbReference type="NCBI Taxonomy" id="407973"/>
    <lineage>
        <taxon>Bacteria</taxon>
        <taxon>Bacillati</taxon>
        <taxon>Actinomycetota</taxon>
        <taxon>Actinomycetes</taxon>
        <taxon>Kitasatosporales</taxon>
        <taxon>Streptomycetaceae</taxon>
        <taxon>Kitasatospora</taxon>
    </lineage>
</organism>
<gene>
    <name evidence="1" type="ORF">GCM10009759_75800</name>
</gene>
<name>A0ABN2YAV9_9ACTN</name>
<accession>A0ABN2YAV9</accession>
<sequence>MACGKLPFTRSGLLTVNRFASAGIPELTETRPNSLASPRTFALESAAPSRVSAAAADSRTAAVRDGRDHPAAAVAAAVVVVVRGERDMARGSRSVGGSCFDAPTLAHRSALGEALRMVAFGVPASALDGSPGGRR</sequence>